<keyword evidence="2" id="KW-1185">Reference proteome</keyword>
<dbReference type="InterPro" id="IPR046237">
    <property type="entry name" value="DUF6270"/>
</dbReference>
<proteinExistence type="predicted"/>
<accession>A0A7W3TIM4</accession>
<dbReference type="EMBL" id="JACHTF010000001">
    <property type="protein sequence ID" value="MBB1059028.1"/>
    <property type="molecule type" value="Genomic_DNA"/>
</dbReference>
<comment type="caution">
    <text evidence="1">The sequence shown here is derived from an EMBL/GenBank/DDBJ whole genome shotgun (WGS) entry which is preliminary data.</text>
</comment>
<name>A0A7W3TIM4_9GAMM</name>
<evidence type="ECO:0008006" key="3">
    <source>
        <dbReference type="Google" id="ProtNLM"/>
    </source>
</evidence>
<sequence length="260" mass="28680">MGRIFILGSCVSRDAFELPGHGFELSGYLARSSLGSAFLTRPAPAPMLAAATEIKSPFQRRMVETDLNKRASSVLRRGGFDFVLLDLIDERFPLADFGTMRGEPGLATLSLEFARASRWRGRRIAPGSTEHVAAWRRGVRRLLRLVPPGRIILNKAFWAGRFEDGKSLPEPEKIAASNRHLATMYAFLARAGITKAIDYPGGPRASPTHRWGVAPFHYSEATYRWMLDELARICCADNKALEESGSSIGMGLDGAREESV</sequence>
<reference evidence="1 2" key="1">
    <citation type="submission" date="2020-08" db="EMBL/GenBank/DDBJ databases">
        <authorList>
            <person name="Xu S."/>
            <person name="Li A."/>
        </authorList>
    </citation>
    <scope>NUCLEOTIDE SEQUENCE [LARGE SCALE GENOMIC DNA]</scope>
    <source>
        <strain evidence="1 2">119BY6-57</strain>
    </source>
</reference>
<dbReference type="Proteomes" id="UP000523196">
    <property type="component" value="Unassembled WGS sequence"/>
</dbReference>
<evidence type="ECO:0000313" key="1">
    <source>
        <dbReference type="EMBL" id="MBB1059028.1"/>
    </source>
</evidence>
<evidence type="ECO:0000313" key="2">
    <source>
        <dbReference type="Proteomes" id="UP000523196"/>
    </source>
</evidence>
<dbReference type="AlphaFoldDB" id="A0A7W3TIM4"/>
<dbReference type="Pfam" id="PF19786">
    <property type="entry name" value="DUF6270"/>
    <property type="match status" value="1"/>
</dbReference>
<protein>
    <recommendedName>
        <fullName evidence="3">SGNH/GDSL hydrolase family protein</fullName>
    </recommendedName>
</protein>
<organism evidence="1 2">
    <name type="scientific">Marilutibacter spongiae</name>
    <dbReference type="NCBI Taxonomy" id="2025720"/>
    <lineage>
        <taxon>Bacteria</taxon>
        <taxon>Pseudomonadati</taxon>
        <taxon>Pseudomonadota</taxon>
        <taxon>Gammaproteobacteria</taxon>
        <taxon>Lysobacterales</taxon>
        <taxon>Lysobacteraceae</taxon>
        <taxon>Marilutibacter</taxon>
    </lineage>
</organism>
<gene>
    <name evidence="1" type="ORF">H4F98_00405</name>
</gene>